<comment type="caution">
    <text evidence="3">The sequence shown here is derived from an EMBL/GenBank/DDBJ whole genome shotgun (WGS) entry which is preliminary data.</text>
</comment>
<dbReference type="PANTHER" id="PTHR47332:SF4">
    <property type="entry name" value="SET DOMAIN-CONTAINING PROTEIN 5"/>
    <property type="match status" value="1"/>
</dbReference>
<protein>
    <submittedName>
        <fullName evidence="3">SET methyltransferase domain containing protein</fullName>
    </submittedName>
</protein>
<dbReference type="PROSITE" id="PS50280">
    <property type="entry name" value="SET"/>
    <property type="match status" value="1"/>
</dbReference>
<dbReference type="InterPro" id="IPR053185">
    <property type="entry name" value="SET_domain_protein"/>
</dbReference>
<feature type="compositionally biased region" description="Basic residues" evidence="1">
    <location>
        <begin position="357"/>
        <end position="371"/>
    </location>
</feature>
<evidence type="ECO:0000313" key="3">
    <source>
        <dbReference type="EMBL" id="KAG7343638.1"/>
    </source>
</evidence>
<keyword evidence="3" id="KW-0808">Transferase</keyword>
<dbReference type="GO" id="GO:0032259">
    <property type="term" value="P:methylation"/>
    <property type="evidence" value="ECO:0007669"/>
    <property type="project" value="UniProtKB-KW"/>
</dbReference>
<reference evidence="3" key="1">
    <citation type="journal article" date="2021" name="Sci. Rep.">
        <title>Diploid genomic architecture of Nitzschia inconspicua, an elite biomass production diatom.</title>
        <authorList>
            <person name="Oliver A."/>
            <person name="Podell S."/>
            <person name="Pinowska A."/>
            <person name="Traller J.C."/>
            <person name="Smith S.R."/>
            <person name="McClure R."/>
            <person name="Beliaev A."/>
            <person name="Bohutskyi P."/>
            <person name="Hill E.A."/>
            <person name="Rabines A."/>
            <person name="Zheng H."/>
            <person name="Allen L.Z."/>
            <person name="Kuo A."/>
            <person name="Grigoriev I.V."/>
            <person name="Allen A.E."/>
            <person name="Hazlebeck D."/>
            <person name="Allen E.E."/>
        </authorList>
    </citation>
    <scope>NUCLEOTIDE SEQUENCE</scope>
    <source>
        <strain evidence="3">Hildebrandi</strain>
    </source>
</reference>
<feature type="region of interest" description="Disordered" evidence="1">
    <location>
        <begin position="305"/>
        <end position="371"/>
    </location>
</feature>
<dbReference type="InterPro" id="IPR001214">
    <property type="entry name" value="SET_dom"/>
</dbReference>
<dbReference type="CDD" id="cd20071">
    <property type="entry name" value="SET_SMYD"/>
    <property type="match status" value="1"/>
</dbReference>
<dbReference type="OrthoDB" id="421681at2759"/>
<dbReference type="Proteomes" id="UP000693970">
    <property type="component" value="Unassembled WGS sequence"/>
</dbReference>
<organism evidence="3 4">
    <name type="scientific">Nitzschia inconspicua</name>
    <dbReference type="NCBI Taxonomy" id="303405"/>
    <lineage>
        <taxon>Eukaryota</taxon>
        <taxon>Sar</taxon>
        <taxon>Stramenopiles</taxon>
        <taxon>Ochrophyta</taxon>
        <taxon>Bacillariophyta</taxon>
        <taxon>Bacillariophyceae</taxon>
        <taxon>Bacillariophycidae</taxon>
        <taxon>Bacillariales</taxon>
        <taxon>Bacillariaceae</taxon>
        <taxon>Nitzschia</taxon>
    </lineage>
</organism>
<evidence type="ECO:0000259" key="2">
    <source>
        <dbReference type="PROSITE" id="PS50280"/>
    </source>
</evidence>
<dbReference type="GO" id="GO:0008168">
    <property type="term" value="F:methyltransferase activity"/>
    <property type="evidence" value="ECO:0007669"/>
    <property type="project" value="UniProtKB-KW"/>
</dbReference>
<evidence type="ECO:0000256" key="1">
    <source>
        <dbReference type="SAM" id="MobiDB-lite"/>
    </source>
</evidence>
<name>A0A9K3KIV1_9STRA</name>
<dbReference type="AlphaFoldDB" id="A0A9K3KIV1"/>
<dbReference type="EMBL" id="JAGRRH010000023">
    <property type="protein sequence ID" value="KAG7343638.1"/>
    <property type="molecule type" value="Genomic_DNA"/>
</dbReference>
<reference evidence="3" key="2">
    <citation type="submission" date="2021-04" db="EMBL/GenBank/DDBJ databases">
        <authorList>
            <person name="Podell S."/>
        </authorList>
    </citation>
    <scope>NUCLEOTIDE SEQUENCE</scope>
    <source>
        <strain evidence="3">Hildebrandi</strain>
    </source>
</reference>
<accession>A0A9K3KIV1</accession>
<sequence>MPSSPTKSPQEEDCNNKRKDDVYNAFTSTDSSVLSSPFFHIRPTLHNGFGCFASVDIPRHTIILIEQHPLICGPQLELALNHHESGKHSCQEDDDTYLRDVCQLSFQQRQLVWQMHDQYNSNNTNNSINSNSNNKHQQNGLNEHKRLWGIFYSNAFFNDELGCNSLYYWAAKFNHSCRPTVGYDFDGPSMRLWTTRFVHEGEELHDCYSDVVYHQPAYRRQLYLHSKYQFYCQCVACCRWGYGSVTEKDDNNDQDDKDDLIQEQSDVRRWRIQQIAKNLHDELGIDFLYSPTLEEEVEQIVMASENNQEEESHHSHGSINDSEDTLSTTFPSLAKKHSYHRDNNGSSSSSFSSSIPFKHHQHNPNRKQQPKTRHLDLVLEYLELLQQEGIDHDTLDVWMLAYDLAVFLRATNILQHYRLADTCWQVQLVHKGQRHPTTLSLQEKLRNQYTTTY</sequence>
<evidence type="ECO:0000313" key="4">
    <source>
        <dbReference type="Proteomes" id="UP000693970"/>
    </source>
</evidence>
<dbReference type="PANTHER" id="PTHR47332">
    <property type="entry name" value="SET DOMAIN-CONTAINING PROTEIN 5"/>
    <property type="match status" value="1"/>
</dbReference>
<feature type="domain" description="SET" evidence="2">
    <location>
        <begin position="37"/>
        <end position="209"/>
    </location>
</feature>
<proteinExistence type="predicted"/>
<keyword evidence="3" id="KW-0489">Methyltransferase</keyword>
<keyword evidence="4" id="KW-1185">Reference proteome</keyword>
<dbReference type="Pfam" id="PF00856">
    <property type="entry name" value="SET"/>
    <property type="match status" value="1"/>
</dbReference>
<gene>
    <name evidence="3" type="ORF">IV203_021646</name>
</gene>